<comment type="caution">
    <text evidence="2">The sequence shown here is derived from an EMBL/GenBank/DDBJ whole genome shotgun (WGS) entry which is preliminary data.</text>
</comment>
<feature type="transmembrane region" description="Helical" evidence="1">
    <location>
        <begin position="7"/>
        <end position="25"/>
    </location>
</feature>
<name>A0A967C3Q3_9PROT</name>
<dbReference type="EMBL" id="JAAQPH010000003">
    <property type="protein sequence ID" value="NIA67914.1"/>
    <property type="molecule type" value="Genomic_DNA"/>
</dbReference>
<dbReference type="Proteomes" id="UP000761264">
    <property type="component" value="Unassembled WGS sequence"/>
</dbReference>
<accession>A0A967C3Q3</accession>
<keyword evidence="1" id="KW-1133">Transmembrane helix</keyword>
<keyword evidence="3" id="KW-1185">Reference proteome</keyword>
<sequence length="98" mass="11312">MKNKARIHLWGGSSAAGTVILAHLLGPEGVAYWLLFLVFAFGSIWIWTGECPISYRPTEDDKREFRDNPFGMASERPPEEDHFWDSFKRGKRPWENAD</sequence>
<protein>
    <submittedName>
        <fullName evidence="2">Uncharacterized protein</fullName>
    </submittedName>
</protein>
<organism evidence="2 3">
    <name type="scientific">Pelagibius litoralis</name>
    <dbReference type="NCBI Taxonomy" id="374515"/>
    <lineage>
        <taxon>Bacteria</taxon>
        <taxon>Pseudomonadati</taxon>
        <taxon>Pseudomonadota</taxon>
        <taxon>Alphaproteobacteria</taxon>
        <taxon>Rhodospirillales</taxon>
        <taxon>Rhodovibrionaceae</taxon>
        <taxon>Pelagibius</taxon>
    </lineage>
</organism>
<dbReference type="AlphaFoldDB" id="A0A967C3Q3"/>
<keyword evidence="1" id="KW-0812">Transmembrane</keyword>
<proteinExistence type="predicted"/>
<feature type="transmembrane region" description="Helical" evidence="1">
    <location>
        <begin position="31"/>
        <end position="48"/>
    </location>
</feature>
<keyword evidence="1" id="KW-0472">Membrane</keyword>
<evidence type="ECO:0000313" key="2">
    <source>
        <dbReference type="EMBL" id="NIA67914.1"/>
    </source>
</evidence>
<reference evidence="2" key="1">
    <citation type="submission" date="2020-03" db="EMBL/GenBank/DDBJ databases">
        <title>Genome of Pelagibius litoralis DSM 21314T.</title>
        <authorList>
            <person name="Wang G."/>
        </authorList>
    </citation>
    <scope>NUCLEOTIDE SEQUENCE</scope>
    <source>
        <strain evidence="2">DSM 21314</strain>
    </source>
</reference>
<evidence type="ECO:0000256" key="1">
    <source>
        <dbReference type="SAM" id="Phobius"/>
    </source>
</evidence>
<evidence type="ECO:0000313" key="3">
    <source>
        <dbReference type="Proteomes" id="UP000761264"/>
    </source>
</evidence>
<gene>
    <name evidence="2" type="ORF">HBA54_04850</name>
</gene>